<comment type="caution">
    <text evidence="2">The sequence shown here is derived from an EMBL/GenBank/DDBJ whole genome shotgun (WGS) entry which is preliminary data.</text>
</comment>
<dbReference type="InterPro" id="IPR050177">
    <property type="entry name" value="Lipid_A_modif_metabolic_enz"/>
</dbReference>
<feature type="domain" description="NAD-dependent epimerase/dehydratase" evidence="1">
    <location>
        <begin position="3"/>
        <end position="119"/>
    </location>
</feature>
<evidence type="ECO:0000313" key="2">
    <source>
        <dbReference type="EMBL" id="GAI59032.1"/>
    </source>
</evidence>
<dbReference type="InterPro" id="IPR036291">
    <property type="entry name" value="NAD(P)-bd_dom_sf"/>
</dbReference>
<dbReference type="AlphaFoldDB" id="X1PS22"/>
<dbReference type="SUPFAM" id="SSF51735">
    <property type="entry name" value="NAD(P)-binding Rossmann-fold domains"/>
    <property type="match status" value="1"/>
</dbReference>
<gene>
    <name evidence="2" type="ORF">S12H4_09569</name>
</gene>
<feature type="non-terminal residue" evidence="2">
    <location>
        <position position="218"/>
    </location>
</feature>
<sequence length="218" mass="24105">MNILVTGASGFLGLALLPRLLDKGHRVYGVSRHPPALGKNLIPLESDILKPDLGLSKVPKGIQVVQHLAAIHRLGGDKDGSIWRTNVEGTRNVINFCLEHSIPRLFFTSSAYTQGRNTYERSKALCEYMVSNAGIPQVTIFKPSIIMGTPQHFYPGHFSQFVSLLIKIHHRAEVIRRKIEGTLRLPIIEPVFQFKANPQGKLNLVPIDAVASAMAEIT</sequence>
<organism evidence="2">
    <name type="scientific">marine sediment metagenome</name>
    <dbReference type="NCBI Taxonomy" id="412755"/>
    <lineage>
        <taxon>unclassified sequences</taxon>
        <taxon>metagenomes</taxon>
        <taxon>ecological metagenomes</taxon>
    </lineage>
</organism>
<dbReference type="Pfam" id="PF01370">
    <property type="entry name" value="Epimerase"/>
    <property type="match status" value="1"/>
</dbReference>
<dbReference type="InterPro" id="IPR001509">
    <property type="entry name" value="Epimerase_deHydtase"/>
</dbReference>
<accession>X1PS22</accession>
<name>X1PS22_9ZZZZ</name>
<dbReference type="PANTHER" id="PTHR43245">
    <property type="entry name" value="BIFUNCTIONAL POLYMYXIN RESISTANCE PROTEIN ARNA"/>
    <property type="match status" value="1"/>
</dbReference>
<protein>
    <recommendedName>
        <fullName evidence="1">NAD-dependent epimerase/dehydratase domain-containing protein</fullName>
    </recommendedName>
</protein>
<dbReference type="EMBL" id="BARW01003908">
    <property type="protein sequence ID" value="GAI59032.1"/>
    <property type="molecule type" value="Genomic_DNA"/>
</dbReference>
<evidence type="ECO:0000259" key="1">
    <source>
        <dbReference type="Pfam" id="PF01370"/>
    </source>
</evidence>
<dbReference type="Gene3D" id="3.40.50.720">
    <property type="entry name" value="NAD(P)-binding Rossmann-like Domain"/>
    <property type="match status" value="1"/>
</dbReference>
<dbReference type="PANTHER" id="PTHR43245:SF51">
    <property type="entry name" value="SHORT CHAIN DEHYDROGENASE_REDUCTASE FAMILY 42E, MEMBER 2"/>
    <property type="match status" value="1"/>
</dbReference>
<proteinExistence type="predicted"/>
<reference evidence="2" key="1">
    <citation type="journal article" date="2014" name="Front. Microbiol.">
        <title>High frequency of phylogenetically diverse reductive dehalogenase-homologous genes in deep subseafloor sedimentary metagenomes.</title>
        <authorList>
            <person name="Kawai M."/>
            <person name="Futagami T."/>
            <person name="Toyoda A."/>
            <person name="Takaki Y."/>
            <person name="Nishi S."/>
            <person name="Hori S."/>
            <person name="Arai W."/>
            <person name="Tsubouchi T."/>
            <person name="Morono Y."/>
            <person name="Uchiyama I."/>
            <person name="Ito T."/>
            <person name="Fujiyama A."/>
            <person name="Inagaki F."/>
            <person name="Takami H."/>
        </authorList>
    </citation>
    <scope>NUCLEOTIDE SEQUENCE</scope>
    <source>
        <strain evidence="2">Expedition CK06-06</strain>
    </source>
</reference>